<accession>A0A8J6A549</accession>
<organism evidence="5 6">
    <name type="scientific">Galemys pyrenaicus</name>
    <name type="common">Iberian desman</name>
    <name type="synonym">Pyrenean desman</name>
    <dbReference type="NCBI Taxonomy" id="202257"/>
    <lineage>
        <taxon>Eukaryota</taxon>
        <taxon>Metazoa</taxon>
        <taxon>Chordata</taxon>
        <taxon>Craniata</taxon>
        <taxon>Vertebrata</taxon>
        <taxon>Euteleostomi</taxon>
        <taxon>Mammalia</taxon>
        <taxon>Eutheria</taxon>
        <taxon>Laurasiatheria</taxon>
        <taxon>Eulipotyphla</taxon>
        <taxon>Talpidae</taxon>
        <taxon>Galemys</taxon>
    </lineage>
</organism>
<feature type="compositionally biased region" description="Low complexity" evidence="3">
    <location>
        <begin position="22"/>
        <end position="35"/>
    </location>
</feature>
<feature type="region of interest" description="Disordered" evidence="3">
    <location>
        <begin position="1"/>
        <end position="109"/>
    </location>
</feature>
<dbReference type="PANTHER" id="PTHR48026:SF2">
    <property type="entry name" value="HETEROGENEOUS NUCLEAR RIBONUCLEOPROTEIN A1-RELATED"/>
    <property type="match status" value="1"/>
</dbReference>
<evidence type="ECO:0000256" key="3">
    <source>
        <dbReference type="SAM" id="MobiDB-lite"/>
    </source>
</evidence>
<keyword evidence="5" id="KW-0687">Ribonucleoprotein</keyword>
<feature type="compositionally biased region" description="Gly residues" evidence="3">
    <location>
        <begin position="36"/>
        <end position="45"/>
    </location>
</feature>
<dbReference type="GO" id="GO:0071013">
    <property type="term" value="C:catalytic step 2 spliceosome"/>
    <property type="evidence" value="ECO:0007669"/>
    <property type="project" value="TreeGrafter"/>
</dbReference>
<keyword evidence="1" id="KW-0677">Repeat</keyword>
<evidence type="ECO:0000313" key="6">
    <source>
        <dbReference type="Proteomes" id="UP000700334"/>
    </source>
</evidence>
<dbReference type="PANTHER" id="PTHR48026">
    <property type="entry name" value="HOMOLOGOUS TO DROSOPHILA SQD (SQUID) PROTEIN"/>
    <property type="match status" value="1"/>
</dbReference>
<dbReference type="AlphaFoldDB" id="A0A8J6A549"/>
<evidence type="ECO:0000259" key="4">
    <source>
        <dbReference type="Pfam" id="PF11627"/>
    </source>
</evidence>
<dbReference type="EMBL" id="JAGFMF010011796">
    <property type="protein sequence ID" value="KAG8512457.1"/>
    <property type="molecule type" value="Genomic_DNA"/>
</dbReference>
<proteinExistence type="predicted"/>
<dbReference type="GO" id="GO:0003730">
    <property type="term" value="F:mRNA 3'-UTR binding"/>
    <property type="evidence" value="ECO:0007669"/>
    <property type="project" value="TreeGrafter"/>
</dbReference>
<dbReference type="InterPro" id="IPR021662">
    <property type="entry name" value="HnRNPA1/A2_C"/>
</dbReference>
<feature type="domain" description="Heterogeneous nuclear ribonucleoprotein A1/A2 C-terminal" evidence="4">
    <location>
        <begin position="79"/>
        <end position="116"/>
    </location>
</feature>
<dbReference type="GO" id="GO:0000398">
    <property type="term" value="P:mRNA splicing, via spliceosome"/>
    <property type="evidence" value="ECO:0007669"/>
    <property type="project" value="TreeGrafter"/>
</dbReference>
<evidence type="ECO:0000313" key="5">
    <source>
        <dbReference type="EMBL" id="KAG8512457.1"/>
    </source>
</evidence>
<dbReference type="OrthoDB" id="9844485at2759"/>
<reference evidence="5" key="1">
    <citation type="journal article" date="2021" name="Evol. Appl.">
        <title>The genome of the Pyrenean desman and the effects of bottlenecks and inbreeding on the genomic landscape of an endangered species.</title>
        <authorList>
            <person name="Escoda L."/>
            <person name="Castresana J."/>
        </authorList>
    </citation>
    <scope>NUCLEOTIDE SEQUENCE</scope>
    <source>
        <strain evidence="5">IBE-C5619</strain>
    </source>
</reference>
<keyword evidence="2" id="KW-0694">RNA-binding</keyword>
<dbReference type="Proteomes" id="UP000700334">
    <property type="component" value="Unassembled WGS sequence"/>
</dbReference>
<protein>
    <submittedName>
        <fullName evidence="5">Heterogeneous nuclear ribonucleoprotein A1-like 2</fullName>
    </submittedName>
</protein>
<keyword evidence="6" id="KW-1185">Reference proteome</keyword>
<evidence type="ECO:0000256" key="2">
    <source>
        <dbReference type="ARBA" id="ARBA00022884"/>
    </source>
</evidence>
<gene>
    <name evidence="5" type="ORF">J0S82_006990</name>
</gene>
<feature type="compositionally biased region" description="Polar residues" evidence="3">
    <location>
        <begin position="86"/>
        <end position="96"/>
    </location>
</feature>
<dbReference type="Pfam" id="PF11627">
    <property type="entry name" value="HnRNPA1_LC"/>
    <property type="match status" value="1"/>
</dbReference>
<name>A0A8J6A549_GALPY</name>
<sequence>KYHALKGRNCEVRKTLSKQEMASASSSRRGQSDSGNFGGGDGGDCGSNDNFGQWPSHQVQYGGSGDGYNGFNNDESNFGGGESYSDFGNYNNQSSHFEPMKGANFGGRSSGLCGGEGQTLPNHKTNMAMVVPAAAVAMAMAEGFN</sequence>
<feature type="non-terminal residue" evidence="5">
    <location>
        <position position="1"/>
    </location>
</feature>
<comment type="caution">
    <text evidence="5">The sequence shown here is derived from an EMBL/GenBank/DDBJ whole genome shotgun (WGS) entry which is preliminary data.</text>
</comment>
<evidence type="ECO:0000256" key="1">
    <source>
        <dbReference type="ARBA" id="ARBA00022737"/>
    </source>
</evidence>